<feature type="region of interest" description="Disordered" evidence="1">
    <location>
        <begin position="461"/>
        <end position="480"/>
    </location>
</feature>
<keyword evidence="3" id="KW-1185">Reference proteome</keyword>
<organism evidence="2 3">
    <name type="scientific">Reticulomyxa filosa</name>
    <dbReference type="NCBI Taxonomy" id="46433"/>
    <lineage>
        <taxon>Eukaryota</taxon>
        <taxon>Sar</taxon>
        <taxon>Rhizaria</taxon>
        <taxon>Retaria</taxon>
        <taxon>Foraminifera</taxon>
        <taxon>Monothalamids</taxon>
        <taxon>Reticulomyxidae</taxon>
        <taxon>Reticulomyxa</taxon>
    </lineage>
</organism>
<dbReference type="EMBL" id="ASPP01011827">
    <property type="protein sequence ID" value="ETO21234.1"/>
    <property type="molecule type" value="Genomic_DNA"/>
</dbReference>
<evidence type="ECO:0000313" key="3">
    <source>
        <dbReference type="Proteomes" id="UP000023152"/>
    </source>
</evidence>
<name>X6N644_RETFI</name>
<feature type="non-terminal residue" evidence="2">
    <location>
        <position position="1"/>
    </location>
</feature>
<accession>X6N644</accession>
<feature type="compositionally biased region" description="Basic and acidic residues" evidence="1">
    <location>
        <begin position="463"/>
        <end position="480"/>
    </location>
</feature>
<dbReference type="AlphaFoldDB" id="X6N644"/>
<sequence length="640" mass="71278">NVGCIGNDTLMTLTASENWCKKNHAHLCTIAELNSGMCCHQTNGQVWSNDTCQGYEAVIKKKKKKKMCFETAKTVYCSETRSEGKGQTANEITIGQYANDYRLKEVRVYVYLETDDKGEKSIYLKKGGQTVILAQDYTDTDEVTYGLEFADDSKYTQVVSNISGDSNFEYMPVQSLSQLNNGSTSGHYQLSVVSTDSLSSIVVNQWCVEVVYQRLLHMITTYFIDMPNTASPEPPLDPTLHQCSPYSNVVYNATSQDIVNSTHVSADSLERVACTHWFDQGGALQACIAHINASEYNSGTQEYYHICQFVIIGSNASDIDGCVNWNDKTTTVVNMSQMTNGETRLVPGEIRWTSSFYMQMPQFCPSSVCANQSQFICIDYIMQDTLLWALDSASLSVYGIEWNAQINQTFWALESSGDGFAQMSMLGDTWMLLERGQEVLHFVERSSDVPVINISLTLSKGGGGKEGETKKKGGGEENKTKTKKNIDLQHLNFFFFFKKKKKRCDNSRSDIKWCQSNDASNGSVVDRECVTETIGGGRSIPVFEVDNCEVNLITTSQLTSAVLFEAHGVRSLSIANSSFEDIQNTQGSCNIFSVSMARPLFIHVRNTTFDTIRGDIFTIVVDLLPQYVTVQDVSFTNIQG</sequence>
<dbReference type="Proteomes" id="UP000023152">
    <property type="component" value="Unassembled WGS sequence"/>
</dbReference>
<proteinExistence type="predicted"/>
<gene>
    <name evidence="2" type="ORF">RFI_15965</name>
</gene>
<evidence type="ECO:0000256" key="1">
    <source>
        <dbReference type="SAM" id="MobiDB-lite"/>
    </source>
</evidence>
<comment type="caution">
    <text evidence="2">The sequence shown here is derived from an EMBL/GenBank/DDBJ whole genome shotgun (WGS) entry which is preliminary data.</text>
</comment>
<evidence type="ECO:0000313" key="2">
    <source>
        <dbReference type="EMBL" id="ETO21234.1"/>
    </source>
</evidence>
<reference evidence="2 3" key="1">
    <citation type="journal article" date="2013" name="Curr. Biol.">
        <title>The Genome of the Foraminiferan Reticulomyxa filosa.</title>
        <authorList>
            <person name="Glockner G."/>
            <person name="Hulsmann N."/>
            <person name="Schleicher M."/>
            <person name="Noegel A.A."/>
            <person name="Eichinger L."/>
            <person name="Gallinger C."/>
            <person name="Pawlowski J."/>
            <person name="Sierra R."/>
            <person name="Euteneuer U."/>
            <person name="Pillet L."/>
            <person name="Moustafa A."/>
            <person name="Platzer M."/>
            <person name="Groth M."/>
            <person name="Szafranski K."/>
            <person name="Schliwa M."/>
        </authorList>
    </citation>
    <scope>NUCLEOTIDE SEQUENCE [LARGE SCALE GENOMIC DNA]</scope>
</reference>
<protein>
    <submittedName>
        <fullName evidence="2">Uncharacterized protein</fullName>
    </submittedName>
</protein>